<evidence type="ECO:0000259" key="3">
    <source>
        <dbReference type="Pfam" id="PF00135"/>
    </source>
</evidence>
<gene>
    <name evidence="4" type="ORF">POLS_LOCUS9276</name>
</gene>
<dbReference type="Gene3D" id="3.40.50.1820">
    <property type="entry name" value="alpha/beta hydrolase"/>
    <property type="match status" value="2"/>
</dbReference>
<feature type="domain" description="Carboxylesterase type B" evidence="3">
    <location>
        <begin position="24"/>
        <end position="199"/>
    </location>
</feature>
<dbReference type="InterPro" id="IPR050654">
    <property type="entry name" value="AChE-related_enzymes"/>
</dbReference>
<accession>A0A9W4N3G8</accession>
<dbReference type="InterPro" id="IPR029058">
    <property type="entry name" value="AB_hydrolase_fold"/>
</dbReference>
<dbReference type="OrthoDB" id="408631at2759"/>
<dbReference type="InterPro" id="IPR002018">
    <property type="entry name" value="CarbesteraseB"/>
</dbReference>
<dbReference type="AlphaFoldDB" id="A0A9W4N3G8"/>
<sequence length="317" mass="35095">MHFPFLKSLLWANATAGIRSPPELQVVTSSGIINGKYNNTAETVRGFIGIPYAEPPVGSLRWAPPIPKVSQDLIDASSFSNPCAQVYLYSKQSIYTVLPYKIWNSANMSEDCLYMNIWAPSIRHKQRNKGKEAAVMMFIYGGSFFSGSGSVGYYDGSYLVQDNEDIIVVTFNYRLTVFGYPNSPGLDPKKQNLALMDQYHRDPLVSAIALHSGTAPLLVTPANRENWNNLSTDLGCGAGADSLDCMRQVSQTRILEARARGNYTFYPVLDDVLVFSDYAARARRGQLARLVSMAIRNLLAGLTKRAIPANTSWNERA</sequence>
<comment type="similarity">
    <text evidence="1">Belongs to the type-B carboxylesterase/lipase family.</text>
</comment>
<dbReference type="PANTHER" id="PTHR43918:SF4">
    <property type="entry name" value="CARBOXYLIC ESTER HYDROLASE"/>
    <property type="match status" value="1"/>
</dbReference>
<evidence type="ECO:0000313" key="5">
    <source>
        <dbReference type="Proteomes" id="UP001153618"/>
    </source>
</evidence>
<proteinExistence type="inferred from homology"/>
<reference evidence="4" key="1">
    <citation type="submission" date="2021-07" db="EMBL/GenBank/DDBJ databases">
        <authorList>
            <person name="Branca A.L. A."/>
        </authorList>
    </citation>
    <scope>NUCLEOTIDE SEQUENCE</scope>
</reference>
<dbReference type="Proteomes" id="UP001153618">
    <property type="component" value="Unassembled WGS sequence"/>
</dbReference>
<dbReference type="GO" id="GO:0052689">
    <property type="term" value="F:carboxylic ester hydrolase activity"/>
    <property type="evidence" value="ECO:0007669"/>
    <property type="project" value="TreeGrafter"/>
</dbReference>
<protein>
    <recommendedName>
        <fullName evidence="3">Carboxylesterase type B domain-containing protein</fullName>
    </recommendedName>
</protein>
<dbReference type="EMBL" id="CAJVOS010000093">
    <property type="protein sequence ID" value="CAG8272673.1"/>
    <property type="molecule type" value="Genomic_DNA"/>
</dbReference>
<name>A0A9W4N3G8_PENOL</name>
<evidence type="ECO:0000256" key="1">
    <source>
        <dbReference type="ARBA" id="ARBA00005964"/>
    </source>
</evidence>
<evidence type="ECO:0000256" key="2">
    <source>
        <dbReference type="ARBA" id="ARBA00022801"/>
    </source>
</evidence>
<keyword evidence="2" id="KW-0378">Hydrolase</keyword>
<dbReference type="Pfam" id="PF00135">
    <property type="entry name" value="COesterase"/>
    <property type="match status" value="1"/>
</dbReference>
<organism evidence="4 5">
    <name type="scientific">Penicillium olsonii</name>
    <dbReference type="NCBI Taxonomy" id="99116"/>
    <lineage>
        <taxon>Eukaryota</taxon>
        <taxon>Fungi</taxon>
        <taxon>Dikarya</taxon>
        <taxon>Ascomycota</taxon>
        <taxon>Pezizomycotina</taxon>
        <taxon>Eurotiomycetes</taxon>
        <taxon>Eurotiomycetidae</taxon>
        <taxon>Eurotiales</taxon>
        <taxon>Aspergillaceae</taxon>
        <taxon>Penicillium</taxon>
    </lineage>
</organism>
<dbReference type="GO" id="GO:0017000">
    <property type="term" value="P:antibiotic biosynthetic process"/>
    <property type="evidence" value="ECO:0007669"/>
    <property type="project" value="UniProtKB-ARBA"/>
</dbReference>
<dbReference type="GO" id="GO:0072330">
    <property type="term" value="P:monocarboxylic acid biosynthetic process"/>
    <property type="evidence" value="ECO:0007669"/>
    <property type="project" value="UniProtKB-ARBA"/>
</dbReference>
<dbReference type="SUPFAM" id="SSF53474">
    <property type="entry name" value="alpha/beta-Hydrolases"/>
    <property type="match status" value="1"/>
</dbReference>
<evidence type="ECO:0000313" key="4">
    <source>
        <dbReference type="EMBL" id="CAG8272673.1"/>
    </source>
</evidence>
<keyword evidence="5" id="KW-1185">Reference proteome</keyword>
<dbReference type="PANTHER" id="PTHR43918">
    <property type="entry name" value="ACETYLCHOLINESTERASE"/>
    <property type="match status" value="1"/>
</dbReference>
<comment type="caution">
    <text evidence="4">The sequence shown here is derived from an EMBL/GenBank/DDBJ whole genome shotgun (WGS) entry which is preliminary data.</text>
</comment>